<keyword evidence="2" id="KW-1185">Reference proteome</keyword>
<sequence length="80" mass="9557">MTEKQEWIIKYIKRYGPVDVANETFIQRYVEKFNSDSKDIGRQLSLMFKINKQLERVAYGLPAPKIGQPKWVYVYRLISE</sequence>
<organism evidence="1 2">
    <name type="scientific">Paenibacillus tianjinensis</name>
    <dbReference type="NCBI Taxonomy" id="2810347"/>
    <lineage>
        <taxon>Bacteria</taxon>
        <taxon>Bacillati</taxon>
        <taxon>Bacillota</taxon>
        <taxon>Bacilli</taxon>
        <taxon>Bacillales</taxon>
        <taxon>Paenibacillaceae</taxon>
        <taxon>Paenibacillus</taxon>
    </lineage>
</organism>
<reference evidence="1 2" key="1">
    <citation type="submission" date="2021-02" db="EMBL/GenBank/DDBJ databases">
        <title>Paenibacillus tianjinensis sp. nov.</title>
        <authorList>
            <person name="Liu H."/>
        </authorList>
    </citation>
    <scope>NUCLEOTIDE SEQUENCE [LARGE SCALE GENOMIC DNA]</scope>
    <source>
        <strain evidence="1 2">TB2019</strain>
    </source>
</reference>
<proteinExistence type="predicted"/>
<gene>
    <name evidence="1" type="ORF">JRJ22_19365</name>
</gene>
<protein>
    <submittedName>
        <fullName evidence="1">Uncharacterized protein</fullName>
    </submittedName>
</protein>
<name>A0ABX7L5N5_9BACL</name>
<evidence type="ECO:0000313" key="2">
    <source>
        <dbReference type="Proteomes" id="UP000663452"/>
    </source>
</evidence>
<dbReference type="EMBL" id="CP070969">
    <property type="protein sequence ID" value="QSF43425.1"/>
    <property type="molecule type" value="Genomic_DNA"/>
</dbReference>
<dbReference type="RefSeq" id="WP_206101058.1">
    <property type="nucleotide sequence ID" value="NZ_CP070969.1"/>
</dbReference>
<accession>A0ABX7L5N5</accession>
<evidence type="ECO:0000313" key="1">
    <source>
        <dbReference type="EMBL" id="QSF43425.1"/>
    </source>
</evidence>
<dbReference type="Proteomes" id="UP000663452">
    <property type="component" value="Chromosome"/>
</dbReference>